<keyword evidence="1" id="KW-0378">Hydrolase</keyword>
<protein>
    <submittedName>
        <fullName evidence="1">Putative serine protease EDA2-like</fullName>
    </submittedName>
</protein>
<feature type="non-terminal residue" evidence="1">
    <location>
        <position position="77"/>
    </location>
</feature>
<name>A0A392QQR3_9FABA</name>
<keyword evidence="2" id="KW-1185">Reference proteome</keyword>
<dbReference type="EMBL" id="LXQA010154215">
    <property type="protein sequence ID" value="MCI26588.1"/>
    <property type="molecule type" value="Genomic_DNA"/>
</dbReference>
<accession>A0A392QQR3</accession>
<evidence type="ECO:0000313" key="1">
    <source>
        <dbReference type="EMBL" id="MCI26588.1"/>
    </source>
</evidence>
<evidence type="ECO:0000313" key="2">
    <source>
        <dbReference type="Proteomes" id="UP000265520"/>
    </source>
</evidence>
<proteinExistence type="predicted"/>
<reference evidence="1 2" key="1">
    <citation type="journal article" date="2018" name="Front. Plant Sci.">
        <title>Red Clover (Trifolium pratense) and Zigzag Clover (T. medium) - A Picture of Genomic Similarities and Differences.</title>
        <authorList>
            <person name="Dluhosova J."/>
            <person name="Istvanek J."/>
            <person name="Nedelnik J."/>
            <person name="Repkova J."/>
        </authorList>
    </citation>
    <scope>NUCLEOTIDE SEQUENCE [LARGE SCALE GENOMIC DNA]</scope>
    <source>
        <strain evidence="2">cv. 10/8</strain>
        <tissue evidence="1">Leaf</tissue>
    </source>
</reference>
<dbReference type="GO" id="GO:0008233">
    <property type="term" value="F:peptidase activity"/>
    <property type="evidence" value="ECO:0007669"/>
    <property type="project" value="UniProtKB-KW"/>
</dbReference>
<sequence length="77" mass="8676">MLQHYLEADHLEYNTRSSCHHMFNFRPKLKLCTGNTSSVASMILSYGSIVPSYLIKCNNCGHCTDLRGCPQSPLVIE</sequence>
<comment type="caution">
    <text evidence="1">The sequence shown here is derived from an EMBL/GenBank/DDBJ whole genome shotgun (WGS) entry which is preliminary data.</text>
</comment>
<dbReference type="AlphaFoldDB" id="A0A392QQR3"/>
<dbReference type="GO" id="GO:0006508">
    <property type="term" value="P:proteolysis"/>
    <property type="evidence" value="ECO:0007669"/>
    <property type="project" value="UniProtKB-KW"/>
</dbReference>
<organism evidence="1 2">
    <name type="scientific">Trifolium medium</name>
    <dbReference type="NCBI Taxonomy" id="97028"/>
    <lineage>
        <taxon>Eukaryota</taxon>
        <taxon>Viridiplantae</taxon>
        <taxon>Streptophyta</taxon>
        <taxon>Embryophyta</taxon>
        <taxon>Tracheophyta</taxon>
        <taxon>Spermatophyta</taxon>
        <taxon>Magnoliopsida</taxon>
        <taxon>eudicotyledons</taxon>
        <taxon>Gunneridae</taxon>
        <taxon>Pentapetalae</taxon>
        <taxon>rosids</taxon>
        <taxon>fabids</taxon>
        <taxon>Fabales</taxon>
        <taxon>Fabaceae</taxon>
        <taxon>Papilionoideae</taxon>
        <taxon>50 kb inversion clade</taxon>
        <taxon>NPAAA clade</taxon>
        <taxon>Hologalegina</taxon>
        <taxon>IRL clade</taxon>
        <taxon>Trifolieae</taxon>
        <taxon>Trifolium</taxon>
    </lineage>
</organism>
<keyword evidence="1" id="KW-0645">Protease</keyword>
<dbReference type="Proteomes" id="UP000265520">
    <property type="component" value="Unassembled WGS sequence"/>
</dbReference>